<organism evidence="2 3">
    <name type="scientific">Trichococcus pasteurii</name>
    <dbReference type="NCBI Taxonomy" id="43064"/>
    <lineage>
        <taxon>Bacteria</taxon>
        <taxon>Bacillati</taxon>
        <taxon>Bacillota</taxon>
        <taxon>Bacilli</taxon>
        <taxon>Lactobacillales</taxon>
        <taxon>Carnobacteriaceae</taxon>
        <taxon>Trichococcus</taxon>
    </lineage>
</organism>
<accession>A0A1W1IFR8</accession>
<dbReference type="PANTHER" id="PTHR37292:SF2">
    <property type="entry name" value="DUF262 DOMAIN-CONTAINING PROTEIN"/>
    <property type="match status" value="1"/>
</dbReference>
<evidence type="ECO:0000259" key="1">
    <source>
        <dbReference type="Pfam" id="PF03235"/>
    </source>
</evidence>
<name>A0A1W1IFR8_9LACT</name>
<dbReference type="OrthoDB" id="9798761at2"/>
<dbReference type="EMBL" id="FWEY01000003">
    <property type="protein sequence ID" value="SLM51852.1"/>
    <property type="molecule type" value="Genomic_DNA"/>
</dbReference>
<dbReference type="STRING" id="43064.SAMN04488086_10668"/>
<proteinExistence type="predicted"/>
<protein>
    <recommendedName>
        <fullName evidence="1">GmrSD restriction endonucleases N-terminal domain-containing protein</fullName>
    </recommendedName>
</protein>
<dbReference type="AlphaFoldDB" id="A0A1W1IFR8"/>
<sequence>MAEAKPDNIKYVNLLSDIDSGRVKIPQFQREYVWSKEDAAKLIDSVLRGYPIGTFILWKTRDTLRSVRDIGGLKLKDAPEGDSVYYVLDGQQRITSLYAGIKGVVVKRENFKNKKVNIIEDFSRIYIDLTAEENDEQIVVTDVENLNETQYISLKELLDMDLLKIVTKYNDNEIINQIGLYRTKIQNYQFSIVELTDAPIEVATEVFTRLNTGGKTLTVFEIMSAKMYNEKLGFDLAEKHDAFLEELETKRFGAISNTVMLQLISLILNKDCIKKSILSTNRTEFIAIWDKAVDATRDAIDYFRTFYRIPVSGLLPYDSLLVPFAYFFCFNNSKKPDDFQRKWLQDYFWRCCLTSRFSSGVESKMAQDIKKIESILSKEEPEQLGGIDVSLSALEQNGKFTVGRAYIKALICILSYHDPKSFDDGSKVILDNDYLKMSTSKNYHHFFPRAYLSKKKIDEDKINHIANITLVDDFLNKQKIRDKAPSVYMKDYVAGNENIVKTMKSHLINDLDTWGIWTDEYDIFFNKRLAAIQKELKERLIINQYDRVE</sequence>
<gene>
    <name evidence="2" type="ORF">TPAS_1532</name>
</gene>
<reference evidence="3" key="1">
    <citation type="submission" date="2016-04" db="EMBL/GenBank/DDBJ databases">
        <authorList>
            <person name="Strepis N."/>
        </authorList>
    </citation>
    <scope>NUCLEOTIDE SEQUENCE [LARGE SCALE GENOMIC DNA]</scope>
</reference>
<evidence type="ECO:0000313" key="2">
    <source>
        <dbReference type="EMBL" id="SLM51852.1"/>
    </source>
</evidence>
<dbReference type="Proteomes" id="UP000195985">
    <property type="component" value="Unassembled WGS sequence"/>
</dbReference>
<dbReference type="RefSeq" id="WP_086942655.1">
    <property type="nucleotide sequence ID" value="NZ_FONM01000006.1"/>
</dbReference>
<keyword evidence="3" id="KW-1185">Reference proteome</keyword>
<evidence type="ECO:0000313" key="3">
    <source>
        <dbReference type="Proteomes" id="UP000195985"/>
    </source>
</evidence>
<dbReference type="Pfam" id="PF03235">
    <property type="entry name" value="GmrSD_N"/>
    <property type="match status" value="1"/>
</dbReference>
<dbReference type="InterPro" id="IPR004919">
    <property type="entry name" value="GmrSD_N"/>
</dbReference>
<dbReference type="PANTHER" id="PTHR37292">
    <property type="entry name" value="VNG6097C"/>
    <property type="match status" value="1"/>
</dbReference>
<feature type="domain" description="GmrSD restriction endonucleases N-terminal" evidence="1">
    <location>
        <begin position="13"/>
        <end position="227"/>
    </location>
</feature>